<dbReference type="EMBL" id="UYYG01000001">
    <property type="protein sequence ID" value="VDN50141.1"/>
    <property type="molecule type" value="Genomic_DNA"/>
</dbReference>
<feature type="domain" description="Peptidase C1A papain C-terminal" evidence="8">
    <location>
        <begin position="101"/>
        <end position="315"/>
    </location>
</feature>
<organism evidence="11 13">
    <name type="scientific">Dracunculus medinensis</name>
    <name type="common">Guinea worm</name>
    <dbReference type="NCBI Taxonomy" id="318479"/>
    <lineage>
        <taxon>Eukaryota</taxon>
        <taxon>Metazoa</taxon>
        <taxon>Ecdysozoa</taxon>
        <taxon>Nematoda</taxon>
        <taxon>Chromadorea</taxon>
        <taxon>Rhabditida</taxon>
        <taxon>Spirurina</taxon>
        <taxon>Dracunculoidea</taxon>
        <taxon>Dracunculidae</taxon>
        <taxon>Dracunculus</taxon>
    </lineage>
</organism>
<dbReference type="FunFam" id="3.90.70.10:FF:000006">
    <property type="entry name" value="Cathepsin S"/>
    <property type="match status" value="1"/>
</dbReference>
<dbReference type="InterPro" id="IPR000169">
    <property type="entry name" value="Pept_cys_AS"/>
</dbReference>
<reference evidence="13" key="1">
    <citation type="submission" date="2017-02" db="UniProtKB">
        <authorList>
            <consortium name="WormBaseParasite"/>
        </authorList>
    </citation>
    <scope>IDENTIFICATION</scope>
</reference>
<dbReference type="GO" id="GO:0008234">
    <property type="term" value="F:cysteine-type peptidase activity"/>
    <property type="evidence" value="ECO:0007669"/>
    <property type="project" value="UniProtKB-KW"/>
</dbReference>
<dbReference type="STRING" id="318479.A0A0N4U7C7"/>
<evidence type="ECO:0000313" key="11">
    <source>
        <dbReference type="Proteomes" id="UP000038040"/>
    </source>
</evidence>
<evidence type="ECO:0000259" key="9">
    <source>
        <dbReference type="SMART" id="SM00848"/>
    </source>
</evidence>
<dbReference type="InterPro" id="IPR013201">
    <property type="entry name" value="Prot_inhib_I29"/>
</dbReference>
<dbReference type="Gene3D" id="3.90.70.10">
    <property type="entry name" value="Cysteine proteinases"/>
    <property type="match status" value="1"/>
</dbReference>
<dbReference type="PROSITE" id="PS00139">
    <property type="entry name" value="THIOL_PROTEASE_CYS"/>
    <property type="match status" value="1"/>
</dbReference>
<dbReference type="CDD" id="cd02248">
    <property type="entry name" value="Peptidase_C1A"/>
    <property type="match status" value="1"/>
</dbReference>
<dbReference type="InterPro" id="IPR038765">
    <property type="entry name" value="Papain-like_cys_pep_sf"/>
</dbReference>
<dbReference type="PROSITE" id="PS00640">
    <property type="entry name" value="THIOL_PROTEASE_ASN"/>
    <property type="match status" value="1"/>
</dbReference>
<evidence type="ECO:0000256" key="2">
    <source>
        <dbReference type="ARBA" id="ARBA00022670"/>
    </source>
</evidence>
<keyword evidence="12" id="KW-1185">Reference proteome</keyword>
<evidence type="ECO:0000256" key="4">
    <source>
        <dbReference type="ARBA" id="ARBA00022807"/>
    </source>
</evidence>
<dbReference type="PRINTS" id="PR00705">
    <property type="entry name" value="PAPAIN"/>
</dbReference>
<keyword evidence="4" id="KW-0788">Thiol protease</keyword>
<keyword evidence="6" id="KW-1015">Disulfide bond</keyword>
<sequence length="316" mass="35731">MSLNVFADFIVASNLEWERFKNIHKRIYGNDEEIKRKIIFMKNLRKIYEHNERYERGEESFKLAFNHLMDLTDEEYGAMNGYRKEGKMVGKTFLRPYNAQIPEKIDWRKEGFVTPVKDQGDCGSCWAFSATGALEGQHKRKTGKLVPLSQQNLIDCSKSNNGCNGGLMDDAFQYIEINKGIDTEESYQYEAKDGECRFKKDHVGATDAGFFDIKSGDEEALMEAIATVGPISVAIDASDPKLKLYGGGIFKSDKCDSQKLSHALLAVGYDKDPKHGEYWIVKNSWGTEWGIDGYLHIARNHSNMCGIASLASYPLI</sequence>
<dbReference type="WBParaSite" id="DME_0000288501-mRNA-1">
    <property type="protein sequence ID" value="DME_0000288501-mRNA-1"/>
    <property type="gene ID" value="DME_0000288501"/>
</dbReference>
<protein>
    <recommendedName>
        <fullName evidence="7">Cathepsin L-like</fullName>
    </recommendedName>
</protein>
<feature type="domain" description="Cathepsin propeptide inhibitor" evidence="9">
    <location>
        <begin position="17"/>
        <end position="76"/>
    </location>
</feature>
<evidence type="ECO:0000256" key="3">
    <source>
        <dbReference type="ARBA" id="ARBA00022801"/>
    </source>
</evidence>
<evidence type="ECO:0000256" key="1">
    <source>
        <dbReference type="ARBA" id="ARBA00008455"/>
    </source>
</evidence>
<dbReference type="Proteomes" id="UP000038040">
    <property type="component" value="Unplaced"/>
</dbReference>
<keyword evidence="5" id="KW-0865">Zymogen</keyword>
<evidence type="ECO:0000256" key="5">
    <source>
        <dbReference type="ARBA" id="ARBA00023145"/>
    </source>
</evidence>
<dbReference type="SMART" id="SM00848">
    <property type="entry name" value="Inhibitor_I29"/>
    <property type="match status" value="1"/>
</dbReference>
<dbReference type="Pfam" id="PF00112">
    <property type="entry name" value="Peptidase_C1"/>
    <property type="match status" value="1"/>
</dbReference>
<dbReference type="PANTHER" id="PTHR12411">
    <property type="entry name" value="CYSTEINE PROTEASE FAMILY C1-RELATED"/>
    <property type="match status" value="1"/>
</dbReference>
<evidence type="ECO:0000259" key="8">
    <source>
        <dbReference type="SMART" id="SM00645"/>
    </source>
</evidence>
<dbReference type="SUPFAM" id="SSF54001">
    <property type="entry name" value="Cysteine proteinases"/>
    <property type="match status" value="1"/>
</dbReference>
<dbReference type="AlphaFoldDB" id="A0A0N4U7C7"/>
<dbReference type="InterPro" id="IPR000668">
    <property type="entry name" value="Peptidase_C1A_C"/>
</dbReference>
<accession>A0A0N4U7C7</accession>
<dbReference type="PROSITE" id="PS00639">
    <property type="entry name" value="THIOL_PROTEASE_HIS"/>
    <property type="match status" value="1"/>
</dbReference>
<dbReference type="InterPro" id="IPR013128">
    <property type="entry name" value="Peptidase_C1A"/>
</dbReference>
<dbReference type="Proteomes" id="UP000274756">
    <property type="component" value="Unassembled WGS sequence"/>
</dbReference>
<evidence type="ECO:0000256" key="6">
    <source>
        <dbReference type="ARBA" id="ARBA00023157"/>
    </source>
</evidence>
<evidence type="ECO:0000256" key="7">
    <source>
        <dbReference type="ARBA" id="ARBA00069138"/>
    </source>
</evidence>
<reference evidence="10 12" key="2">
    <citation type="submission" date="2018-11" db="EMBL/GenBank/DDBJ databases">
        <authorList>
            <consortium name="Pathogen Informatics"/>
        </authorList>
    </citation>
    <scope>NUCLEOTIDE SEQUENCE [LARGE SCALE GENOMIC DNA]</scope>
</reference>
<proteinExistence type="inferred from homology"/>
<comment type="similarity">
    <text evidence="1">Belongs to the peptidase C1 family.</text>
</comment>
<dbReference type="InterPro" id="IPR025661">
    <property type="entry name" value="Pept_asp_AS"/>
</dbReference>
<evidence type="ECO:0000313" key="13">
    <source>
        <dbReference type="WBParaSite" id="DME_0000288501-mRNA-1"/>
    </source>
</evidence>
<dbReference type="OrthoDB" id="10253408at2759"/>
<keyword evidence="2" id="KW-0645">Protease</keyword>
<dbReference type="Pfam" id="PF08246">
    <property type="entry name" value="Inhibitor_I29"/>
    <property type="match status" value="1"/>
</dbReference>
<keyword evidence="3" id="KW-0378">Hydrolase</keyword>
<evidence type="ECO:0000313" key="10">
    <source>
        <dbReference type="EMBL" id="VDN50141.1"/>
    </source>
</evidence>
<gene>
    <name evidence="10" type="ORF">DME_LOCUS114</name>
</gene>
<dbReference type="GO" id="GO:0006508">
    <property type="term" value="P:proteolysis"/>
    <property type="evidence" value="ECO:0007669"/>
    <property type="project" value="UniProtKB-KW"/>
</dbReference>
<dbReference type="InterPro" id="IPR039417">
    <property type="entry name" value="Peptidase_C1A_papain-like"/>
</dbReference>
<name>A0A0N4U7C7_DRAME</name>
<evidence type="ECO:0000313" key="12">
    <source>
        <dbReference type="Proteomes" id="UP000274756"/>
    </source>
</evidence>
<dbReference type="InterPro" id="IPR025660">
    <property type="entry name" value="Pept_his_AS"/>
</dbReference>
<dbReference type="SMART" id="SM00645">
    <property type="entry name" value="Pept_C1"/>
    <property type="match status" value="1"/>
</dbReference>